<gene>
    <name evidence="3" type="ORF">DFH08DRAFT_868456</name>
</gene>
<evidence type="ECO:0000313" key="4">
    <source>
        <dbReference type="Proteomes" id="UP001218218"/>
    </source>
</evidence>
<feature type="compositionally biased region" description="Low complexity" evidence="1">
    <location>
        <begin position="22"/>
        <end position="35"/>
    </location>
</feature>
<evidence type="ECO:0000256" key="1">
    <source>
        <dbReference type="SAM" id="MobiDB-lite"/>
    </source>
</evidence>
<keyword evidence="2" id="KW-0472">Membrane</keyword>
<proteinExistence type="predicted"/>
<feature type="region of interest" description="Disordered" evidence="1">
    <location>
        <begin position="1"/>
        <end position="70"/>
    </location>
</feature>
<accession>A0AAD6ZZB9</accession>
<feature type="transmembrane region" description="Helical" evidence="2">
    <location>
        <begin position="96"/>
        <end position="117"/>
    </location>
</feature>
<dbReference type="AlphaFoldDB" id="A0AAD6ZZB9"/>
<keyword evidence="4" id="KW-1185">Reference proteome</keyword>
<reference evidence="3" key="1">
    <citation type="submission" date="2023-03" db="EMBL/GenBank/DDBJ databases">
        <title>Massive genome expansion in bonnet fungi (Mycena s.s.) driven by repeated elements and novel gene families across ecological guilds.</title>
        <authorList>
            <consortium name="Lawrence Berkeley National Laboratory"/>
            <person name="Harder C.B."/>
            <person name="Miyauchi S."/>
            <person name="Viragh M."/>
            <person name="Kuo A."/>
            <person name="Thoen E."/>
            <person name="Andreopoulos B."/>
            <person name="Lu D."/>
            <person name="Skrede I."/>
            <person name="Drula E."/>
            <person name="Henrissat B."/>
            <person name="Morin E."/>
            <person name="Kohler A."/>
            <person name="Barry K."/>
            <person name="LaButti K."/>
            <person name="Morin E."/>
            <person name="Salamov A."/>
            <person name="Lipzen A."/>
            <person name="Mereny Z."/>
            <person name="Hegedus B."/>
            <person name="Baldrian P."/>
            <person name="Stursova M."/>
            <person name="Weitz H."/>
            <person name="Taylor A."/>
            <person name="Grigoriev I.V."/>
            <person name="Nagy L.G."/>
            <person name="Martin F."/>
            <person name="Kauserud H."/>
        </authorList>
    </citation>
    <scope>NUCLEOTIDE SEQUENCE</scope>
    <source>
        <strain evidence="3">CBHHK002</strain>
    </source>
</reference>
<evidence type="ECO:0000256" key="2">
    <source>
        <dbReference type="SAM" id="Phobius"/>
    </source>
</evidence>
<feature type="compositionally biased region" description="Low complexity" evidence="1">
    <location>
        <begin position="48"/>
        <end position="66"/>
    </location>
</feature>
<feature type="transmembrane region" description="Helical" evidence="2">
    <location>
        <begin position="215"/>
        <end position="234"/>
    </location>
</feature>
<name>A0AAD6ZZB9_9AGAR</name>
<keyword evidence="2" id="KW-0812">Transmembrane</keyword>
<protein>
    <submittedName>
        <fullName evidence="3">Uncharacterized protein</fullName>
    </submittedName>
</protein>
<dbReference type="Proteomes" id="UP001218218">
    <property type="component" value="Unassembled WGS sequence"/>
</dbReference>
<sequence length="242" mass="26401">MSYAQVTAHNAPPIEQQPHPDPALLNTAPAAPASPYDSTKKVNVVPMPSNNFPSSNNNFPSSSNNSGRAHRRYDEVKAEGDYLWESAKGYLLRPGVAGGLIGLVNIGLLAGAARAFYVNPHYRRDTQVISTTVAATLAILGSEGYLAEAYRKTAAGQEEERRAKEEGAVIYRHLREQILRPGTLGGLLGLINLGIIGTIGYFSYENWNRPWDNRMVSAISAGLLTLSVGEGYVAEKYREQRR</sequence>
<feature type="transmembrane region" description="Helical" evidence="2">
    <location>
        <begin position="182"/>
        <end position="203"/>
    </location>
</feature>
<dbReference type="EMBL" id="JARIHO010000020">
    <property type="protein sequence ID" value="KAJ7346502.1"/>
    <property type="molecule type" value="Genomic_DNA"/>
</dbReference>
<comment type="caution">
    <text evidence="3">The sequence shown here is derived from an EMBL/GenBank/DDBJ whole genome shotgun (WGS) entry which is preliminary data.</text>
</comment>
<organism evidence="3 4">
    <name type="scientific">Mycena albidolilacea</name>
    <dbReference type="NCBI Taxonomy" id="1033008"/>
    <lineage>
        <taxon>Eukaryota</taxon>
        <taxon>Fungi</taxon>
        <taxon>Dikarya</taxon>
        <taxon>Basidiomycota</taxon>
        <taxon>Agaricomycotina</taxon>
        <taxon>Agaricomycetes</taxon>
        <taxon>Agaricomycetidae</taxon>
        <taxon>Agaricales</taxon>
        <taxon>Marasmiineae</taxon>
        <taxon>Mycenaceae</taxon>
        <taxon>Mycena</taxon>
    </lineage>
</organism>
<keyword evidence="2" id="KW-1133">Transmembrane helix</keyword>
<evidence type="ECO:0000313" key="3">
    <source>
        <dbReference type="EMBL" id="KAJ7346502.1"/>
    </source>
</evidence>